<comment type="caution">
    <text evidence="1">The sequence shown here is derived from an EMBL/GenBank/DDBJ whole genome shotgun (WGS) entry which is preliminary data.</text>
</comment>
<dbReference type="EMBL" id="AMZH03032480">
    <property type="protein sequence ID" value="RRT32352.1"/>
    <property type="molecule type" value="Genomic_DNA"/>
</dbReference>
<dbReference type="AlphaFoldDB" id="A0A426WZ56"/>
<name>A0A426WZ56_ENSVE</name>
<sequence>MGTVAAGSLVVGTALTSSSVHRRSTLAAAWLPLQVTLATPTRGLATGHHPCRLAWPPLQRAWPWVAALVGGLVILIDGLTTSAWGLAVGGHPSMRPTYRWPPPSPTGNASIDIDGIMTIGVMWMPFSCSLRSWAVADICRKMTAKRTESKSSSDGGGRRGQQQRRLWLRCDFVAVSGIGCSKGAATIGGKRGSDVHSYCKGGQQRYRARDSYCCVQFVASRDQDSWQRMIIAGCDVNRLQQKIAAGSFLPQGSLLAVIKEDGSKRSLLAMLGNERYVLQLKG</sequence>
<gene>
    <name evidence="1" type="ORF">B296_00052304</name>
</gene>
<organism evidence="1 2">
    <name type="scientific">Ensete ventricosum</name>
    <name type="common">Abyssinian banana</name>
    <name type="synonym">Musa ensete</name>
    <dbReference type="NCBI Taxonomy" id="4639"/>
    <lineage>
        <taxon>Eukaryota</taxon>
        <taxon>Viridiplantae</taxon>
        <taxon>Streptophyta</taxon>
        <taxon>Embryophyta</taxon>
        <taxon>Tracheophyta</taxon>
        <taxon>Spermatophyta</taxon>
        <taxon>Magnoliopsida</taxon>
        <taxon>Liliopsida</taxon>
        <taxon>Zingiberales</taxon>
        <taxon>Musaceae</taxon>
        <taxon>Ensete</taxon>
    </lineage>
</organism>
<reference evidence="1 2" key="1">
    <citation type="journal article" date="2014" name="Agronomy (Basel)">
        <title>A Draft Genome Sequence for Ensete ventricosum, the Drought-Tolerant Tree Against Hunger.</title>
        <authorList>
            <person name="Harrison J."/>
            <person name="Moore K.A."/>
            <person name="Paszkiewicz K."/>
            <person name="Jones T."/>
            <person name="Grant M."/>
            <person name="Ambacheew D."/>
            <person name="Muzemil S."/>
            <person name="Studholme D.J."/>
        </authorList>
    </citation>
    <scope>NUCLEOTIDE SEQUENCE [LARGE SCALE GENOMIC DNA]</scope>
</reference>
<evidence type="ECO:0000313" key="1">
    <source>
        <dbReference type="EMBL" id="RRT32352.1"/>
    </source>
</evidence>
<evidence type="ECO:0000313" key="2">
    <source>
        <dbReference type="Proteomes" id="UP000287651"/>
    </source>
</evidence>
<dbReference type="Proteomes" id="UP000287651">
    <property type="component" value="Unassembled WGS sequence"/>
</dbReference>
<proteinExistence type="predicted"/>
<accession>A0A426WZ56</accession>
<protein>
    <submittedName>
        <fullName evidence="1">Uncharacterized protein</fullName>
    </submittedName>
</protein>